<proteinExistence type="predicted"/>
<dbReference type="EC" id="2.7.7.2" evidence="2"/>
<evidence type="ECO:0000259" key="13">
    <source>
        <dbReference type="Pfam" id="PF01507"/>
    </source>
</evidence>
<dbReference type="OrthoDB" id="270728at2759"/>
<dbReference type="InterPro" id="IPR002500">
    <property type="entry name" value="PAPS_reduct_dom"/>
</dbReference>
<dbReference type="RefSeq" id="XP_031024923.1">
    <property type="nucleotide sequence ID" value="XM_031169204.1"/>
</dbReference>
<keyword evidence="4" id="KW-0288">FMN</keyword>
<evidence type="ECO:0000256" key="9">
    <source>
        <dbReference type="ARBA" id="ARBA00022840"/>
    </source>
</evidence>
<keyword evidence="3" id="KW-0285">Flavoprotein</keyword>
<evidence type="ECO:0000256" key="11">
    <source>
        <dbReference type="ARBA" id="ARBA00031871"/>
    </source>
</evidence>
<comment type="caution">
    <text evidence="14">The sequence shown here is derived from an EMBL/GenBank/DDBJ whole genome shotgun (WGS) entry which is preliminary data.</text>
</comment>
<comment type="catalytic activity">
    <reaction evidence="12">
        <text>FMN + ATP + H(+) = FAD + diphosphate</text>
        <dbReference type="Rhea" id="RHEA:17237"/>
        <dbReference type="ChEBI" id="CHEBI:15378"/>
        <dbReference type="ChEBI" id="CHEBI:30616"/>
        <dbReference type="ChEBI" id="CHEBI:33019"/>
        <dbReference type="ChEBI" id="CHEBI:57692"/>
        <dbReference type="ChEBI" id="CHEBI:58210"/>
        <dbReference type="EC" id="2.7.7.2"/>
    </reaction>
</comment>
<evidence type="ECO:0000256" key="6">
    <source>
        <dbReference type="ARBA" id="ARBA00022695"/>
    </source>
</evidence>
<dbReference type="CDD" id="cd23948">
    <property type="entry name" value="FAD_synthase"/>
    <property type="match status" value="1"/>
</dbReference>
<name>A0A507C3N3_9FUNG</name>
<evidence type="ECO:0000256" key="2">
    <source>
        <dbReference type="ARBA" id="ARBA00012393"/>
    </source>
</evidence>
<keyword evidence="6" id="KW-0548">Nucleotidyltransferase</keyword>
<evidence type="ECO:0000313" key="14">
    <source>
        <dbReference type="EMBL" id="TPX34081.1"/>
    </source>
</evidence>
<dbReference type="GeneID" id="42004501"/>
<keyword evidence="7" id="KW-0547">Nucleotide-binding</keyword>
<evidence type="ECO:0000256" key="3">
    <source>
        <dbReference type="ARBA" id="ARBA00022630"/>
    </source>
</evidence>
<keyword evidence="5" id="KW-0808">Transferase</keyword>
<dbReference type="STRING" id="1806994.A0A507C3N3"/>
<evidence type="ECO:0000256" key="4">
    <source>
        <dbReference type="ARBA" id="ARBA00022643"/>
    </source>
</evidence>
<dbReference type="GO" id="GO:0005524">
    <property type="term" value="F:ATP binding"/>
    <property type="evidence" value="ECO:0007669"/>
    <property type="project" value="UniProtKB-KW"/>
</dbReference>
<keyword evidence="15" id="KW-1185">Reference proteome</keyword>
<dbReference type="AlphaFoldDB" id="A0A507C3N3"/>
<evidence type="ECO:0000256" key="10">
    <source>
        <dbReference type="ARBA" id="ARBA00031145"/>
    </source>
</evidence>
<dbReference type="SUPFAM" id="SSF52402">
    <property type="entry name" value="Adenine nucleotide alpha hydrolases-like"/>
    <property type="match status" value="1"/>
</dbReference>
<sequence length="280" mass="31127">MTTKGKDTQHQKQKKLTLKSVHKEVCRIRKDSPISKQVEDAFNIMLDALNRYGTTALSMSFNGGKDCTVMLHLYYAVLYQYLTDRAASKITNGSTNGSSDNGTLAADGNGTSDTTITAPPIKCLYVTCVDPFPEVDDFVDECTQVYNLDLDRIAEPMKEALQKFLDVESSVQAILIGTRRTDPFAQNLIPFDPTDNGWPSVMRVHPILDWDYADIWMYLRLLEVDYCSLYDRGYTSLGGIGNTLPNPALANPLVPGEFLPAYELKDAVSERDGRGKSKSS</sequence>
<evidence type="ECO:0000256" key="7">
    <source>
        <dbReference type="ARBA" id="ARBA00022741"/>
    </source>
</evidence>
<organism evidence="14 15">
    <name type="scientific">Synchytrium microbalum</name>
    <dbReference type="NCBI Taxonomy" id="1806994"/>
    <lineage>
        <taxon>Eukaryota</taxon>
        <taxon>Fungi</taxon>
        <taxon>Fungi incertae sedis</taxon>
        <taxon>Chytridiomycota</taxon>
        <taxon>Chytridiomycota incertae sedis</taxon>
        <taxon>Chytridiomycetes</taxon>
        <taxon>Synchytriales</taxon>
        <taxon>Synchytriaceae</taxon>
        <taxon>Synchytrium</taxon>
    </lineage>
</organism>
<evidence type="ECO:0000313" key="15">
    <source>
        <dbReference type="Proteomes" id="UP000319731"/>
    </source>
</evidence>
<keyword evidence="9" id="KW-0067">ATP-binding</keyword>
<dbReference type="Gene3D" id="3.40.50.620">
    <property type="entry name" value="HUPs"/>
    <property type="match status" value="1"/>
</dbReference>
<feature type="domain" description="Phosphoadenosine phosphosulphate reductase" evidence="13">
    <location>
        <begin position="155"/>
        <end position="244"/>
    </location>
</feature>
<dbReference type="EMBL" id="QEAO01000016">
    <property type="protein sequence ID" value="TPX34081.1"/>
    <property type="molecule type" value="Genomic_DNA"/>
</dbReference>
<evidence type="ECO:0000256" key="12">
    <source>
        <dbReference type="ARBA" id="ARBA00049494"/>
    </source>
</evidence>
<protein>
    <recommendedName>
        <fullName evidence="2">FAD synthase</fullName>
        <ecNumber evidence="2">2.7.7.2</ecNumber>
    </recommendedName>
    <alternativeName>
        <fullName evidence="10">FAD pyrophosphorylase</fullName>
    </alternativeName>
    <alternativeName>
        <fullName evidence="11">FMN adenylyltransferase</fullName>
    </alternativeName>
</protein>
<keyword evidence="8" id="KW-0274">FAD</keyword>
<dbReference type="PANTHER" id="PTHR23293:SF9">
    <property type="entry name" value="FAD SYNTHASE"/>
    <property type="match status" value="1"/>
</dbReference>
<dbReference type="GO" id="GO:0006747">
    <property type="term" value="P:FAD biosynthetic process"/>
    <property type="evidence" value="ECO:0007669"/>
    <property type="project" value="TreeGrafter"/>
</dbReference>
<evidence type="ECO:0000256" key="1">
    <source>
        <dbReference type="ARBA" id="ARBA00004726"/>
    </source>
</evidence>
<dbReference type="GO" id="GO:0003919">
    <property type="term" value="F:FMN adenylyltransferase activity"/>
    <property type="evidence" value="ECO:0007669"/>
    <property type="project" value="UniProtKB-EC"/>
</dbReference>
<dbReference type="InterPro" id="IPR014729">
    <property type="entry name" value="Rossmann-like_a/b/a_fold"/>
</dbReference>
<reference evidence="14 15" key="1">
    <citation type="journal article" date="2019" name="Sci. Rep.">
        <title>Comparative genomics of chytrid fungi reveal insights into the obligate biotrophic and pathogenic lifestyle of Synchytrium endobioticum.</title>
        <authorList>
            <person name="van de Vossenberg B.T.L.H."/>
            <person name="Warris S."/>
            <person name="Nguyen H.D.T."/>
            <person name="van Gent-Pelzer M.P.E."/>
            <person name="Joly D.L."/>
            <person name="van de Geest H.C."/>
            <person name="Bonants P.J.M."/>
            <person name="Smith D.S."/>
            <person name="Levesque C.A."/>
            <person name="van der Lee T.A.J."/>
        </authorList>
    </citation>
    <scope>NUCLEOTIDE SEQUENCE [LARGE SCALE GENOMIC DNA]</scope>
    <source>
        <strain evidence="14 15">JEL517</strain>
    </source>
</reference>
<gene>
    <name evidence="14" type="ORF">SmJEL517_g03276</name>
</gene>
<dbReference type="PANTHER" id="PTHR23293">
    <property type="entry name" value="FAD SYNTHETASE-RELATED FMN ADENYLYLTRANSFERASE"/>
    <property type="match status" value="1"/>
</dbReference>
<comment type="pathway">
    <text evidence="1">Cofactor biosynthesis; FAD biosynthesis; FAD from FMN: step 1/1.</text>
</comment>
<accession>A0A507C3N3</accession>
<evidence type="ECO:0000256" key="5">
    <source>
        <dbReference type="ARBA" id="ARBA00022679"/>
    </source>
</evidence>
<dbReference type="Pfam" id="PF01507">
    <property type="entry name" value="PAPS_reduct"/>
    <property type="match status" value="1"/>
</dbReference>
<dbReference type="Proteomes" id="UP000319731">
    <property type="component" value="Unassembled WGS sequence"/>
</dbReference>
<evidence type="ECO:0000256" key="8">
    <source>
        <dbReference type="ARBA" id="ARBA00022827"/>
    </source>
</evidence>